<dbReference type="AlphaFoldDB" id="A0A0F9FU38"/>
<accession>A0A0F9FU38</accession>
<reference evidence="1" key="1">
    <citation type="journal article" date="2015" name="Nature">
        <title>Complex archaea that bridge the gap between prokaryotes and eukaryotes.</title>
        <authorList>
            <person name="Spang A."/>
            <person name="Saw J.H."/>
            <person name="Jorgensen S.L."/>
            <person name="Zaremba-Niedzwiedzka K."/>
            <person name="Martijn J."/>
            <person name="Lind A.E."/>
            <person name="van Eijk R."/>
            <person name="Schleper C."/>
            <person name="Guy L."/>
            <person name="Ettema T.J."/>
        </authorList>
    </citation>
    <scope>NUCLEOTIDE SEQUENCE</scope>
</reference>
<dbReference type="EMBL" id="LAZR01029000">
    <property type="protein sequence ID" value="KKL60880.1"/>
    <property type="molecule type" value="Genomic_DNA"/>
</dbReference>
<gene>
    <name evidence="1" type="ORF">LCGC14_2200910</name>
</gene>
<evidence type="ECO:0000313" key="1">
    <source>
        <dbReference type="EMBL" id="KKL60880.1"/>
    </source>
</evidence>
<sequence>MVQILEKSLYDPVVIEESKDIREIREVLDEVLYAPDIGIRFYIIDSLCNYIQSKFADPEYKLKVFIAYQGAVALGFVITQIDPNYTSYSRKCGSFGFLYASSLDICKNLMKQCELFMKENKVRKMRGPINFPKNIGGIGFQSEGFDEQMLYGVSSFNKNTKIIDYLVELGYKKESEYSCVYVAQKSWDKGRKIDDDIIFRYFPLKELYEFAEEIRNLANNSFFEILPDASGKNRIYQFFESFAKIPRDFYDIPSIEPHEYTDVPQFVDAWETCDLKKIEPYAPLAFSKSTGELIGALLGLPDLYESWNGNPITRANVDTAMVKKGYFGKGIFSALNNLGQLTCNLFGVDYFEGTSIWSNNSRAVDTIFPHCETIRKHYIVQKRV</sequence>
<organism evidence="1">
    <name type="scientific">marine sediment metagenome</name>
    <dbReference type="NCBI Taxonomy" id="412755"/>
    <lineage>
        <taxon>unclassified sequences</taxon>
        <taxon>metagenomes</taxon>
        <taxon>ecological metagenomes</taxon>
    </lineage>
</organism>
<name>A0A0F9FU38_9ZZZZ</name>
<protein>
    <recommendedName>
        <fullName evidence="2">N-acetyltransferase domain-containing protein</fullName>
    </recommendedName>
</protein>
<comment type="caution">
    <text evidence="1">The sequence shown here is derived from an EMBL/GenBank/DDBJ whole genome shotgun (WGS) entry which is preliminary data.</text>
</comment>
<proteinExistence type="predicted"/>
<evidence type="ECO:0008006" key="2">
    <source>
        <dbReference type="Google" id="ProtNLM"/>
    </source>
</evidence>